<comment type="caution">
    <text evidence="6">The sequence shown here is derived from an EMBL/GenBank/DDBJ whole genome shotgun (WGS) entry which is preliminary data.</text>
</comment>
<evidence type="ECO:0000256" key="4">
    <source>
        <dbReference type="SAM" id="SignalP"/>
    </source>
</evidence>
<organism evidence="6 7">
    <name type="scientific">Roseibacillus persicicus</name>
    <dbReference type="NCBI Taxonomy" id="454148"/>
    <lineage>
        <taxon>Bacteria</taxon>
        <taxon>Pseudomonadati</taxon>
        <taxon>Verrucomicrobiota</taxon>
        <taxon>Verrucomicrobiia</taxon>
        <taxon>Verrucomicrobiales</taxon>
        <taxon>Verrucomicrobiaceae</taxon>
        <taxon>Roseibacillus</taxon>
    </lineage>
</organism>
<feature type="chain" id="PRO_5036851297" description="Sulfatase N-terminal domain-containing protein" evidence="4">
    <location>
        <begin position="17"/>
        <end position="1369"/>
    </location>
</feature>
<feature type="region of interest" description="Disordered" evidence="3">
    <location>
        <begin position="523"/>
        <end position="608"/>
    </location>
</feature>
<dbReference type="InterPro" id="IPR000917">
    <property type="entry name" value="Sulfatase_N"/>
</dbReference>
<dbReference type="SUPFAM" id="SSF53649">
    <property type="entry name" value="Alkaline phosphatase-like"/>
    <property type="match status" value="1"/>
</dbReference>
<dbReference type="Gene3D" id="3.40.720.10">
    <property type="entry name" value="Alkaline Phosphatase, subunit A"/>
    <property type="match status" value="1"/>
</dbReference>
<reference evidence="6" key="2">
    <citation type="submission" date="2020-09" db="EMBL/GenBank/DDBJ databases">
        <authorList>
            <person name="Sun Q."/>
            <person name="Kim S."/>
        </authorList>
    </citation>
    <scope>NUCLEOTIDE SEQUENCE</scope>
    <source>
        <strain evidence="6">KCTC 12988</strain>
    </source>
</reference>
<dbReference type="InterPro" id="IPR050738">
    <property type="entry name" value="Sulfatase"/>
</dbReference>
<dbReference type="InterPro" id="IPR017850">
    <property type="entry name" value="Alkaline_phosphatase_core_sf"/>
</dbReference>
<keyword evidence="2" id="KW-0378">Hydrolase</keyword>
<gene>
    <name evidence="6" type="ORF">GCM10007100_13300</name>
</gene>
<dbReference type="EMBL" id="BMXI01000004">
    <property type="protein sequence ID" value="GHC48709.1"/>
    <property type="molecule type" value="Genomic_DNA"/>
</dbReference>
<keyword evidence="7" id="KW-1185">Reference proteome</keyword>
<dbReference type="Pfam" id="PF00884">
    <property type="entry name" value="Sulfatase"/>
    <property type="match status" value="1"/>
</dbReference>
<evidence type="ECO:0000313" key="6">
    <source>
        <dbReference type="EMBL" id="GHC48709.1"/>
    </source>
</evidence>
<dbReference type="PANTHER" id="PTHR42693:SF53">
    <property type="entry name" value="ENDO-4-O-SULFATASE"/>
    <property type="match status" value="1"/>
</dbReference>
<evidence type="ECO:0000256" key="1">
    <source>
        <dbReference type="ARBA" id="ARBA00008779"/>
    </source>
</evidence>
<dbReference type="Proteomes" id="UP000644507">
    <property type="component" value="Unassembled WGS sequence"/>
</dbReference>
<dbReference type="GO" id="GO:0004065">
    <property type="term" value="F:arylsulfatase activity"/>
    <property type="evidence" value="ECO:0007669"/>
    <property type="project" value="TreeGrafter"/>
</dbReference>
<evidence type="ECO:0000259" key="5">
    <source>
        <dbReference type="Pfam" id="PF00884"/>
    </source>
</evidence>
<feature type="compositionally biased region" description="Polar residues" evidence="3">
    <location>
        <begin position="584"/>
        <end position="599"/>
    </location>
</feature>
<dbReference type="Gene3D" id="3.30.1120.10">
    <property type="match status" value="1"/>
</dbReference>
<name>A0A918WJI9_9BACT</name>
<feature type="domain" description="Sulfatase N-terminal" evidence="5">
    <location>
        <begin position="633"/>
        <end position="1007"/>
    </location>
</feature>
<keyword evidence="4" id="KW-0732">Signal</keyword>
<protein>
    <recommendedName>
        <fullName evidence="5">Sulfatase N-terminal domain-containing protein</fullName>
    </recommendedName>
</protein>
<proteinExistence type="inferred from homology"/>
<feature type="signal peptide" evidence="4">
    <location>
        <begin position="1"/>
        <end position="16"/>
    </location>
</feature>
<feature type="compositionally biased region" description="Acidic residues" evidence="3">
    <location>
        <begin position="552"/>
        <end position="562"/>
    </location>
</feature>
<evidence type="ECO:0000256" key="3">
    <source>
        <dbReference type="SAM" id="MobiDB-lite"/>
    </source>
</evidence>
<dbReference type="PANTHER" id="PTHR42693">
    <property type="entry name" value="ARYLSULFATASE FAMILY MEMBER"/>
    <property type="match status" value="1"/>
</dbReference>
<sequence>MRPLSMSRLHCSTLLAAFVSLTSEGFSQTNLSGSAFDLDGTGSWDNGTPGAGNDGFIAIDYDFSALGAGDNGNMNPLPSGAFSVTQTAGNGTGGQFNLVGNPDFTFHLNGGSLSSTSGTFFVNGHRFRIDGGALTTTNQARLRGDFTISSGSFSTPNLDLEENTVLTLTGGTITTTSNIAINQSNAGEKTANLQGGSFVNGSATSLLTNANVTLSIGGDFSFNAPSVTALFNSSGGSSGIHFSSDWTGSMTLDSATAWDDVFEAEWGRVTVDGVSIAPGEFETFFLNTNGVITLSSNVPPPPSSNVEISSVAPTAEILSANNLGTTFSRIFDEDRNTNHARGQLFDLGKSPSGGYQITGITIHKNSSQTFSNDTLSVRLFSGSRTDWDSGTGHSTSSDRSNYFAGTQVNELYSEPFLLNGPIAGDRFVTLEFAEPVFVPDESSFGFLLTYDESSASSPDYFQYNEGETQGRIQVTATAHETADTRHLRYFVHGNAFEDGFPTTDEDEDGLFDIWETVHFGNLEQTASDNPDGDWLDNLSEQSEGTNPNLADTDSDGLDDDVEVAGVTDPTNPDSDGDSLLDGVESNSGSYLSSGDTGTNPLLADTDSDGINDGIEITLGSDPFDNTKQPAERPNIIFIMIDDLDTREIGVYGQATLKTPRVDQMAAEGMMFTDYYTASPVCHSCRSQLMTGQDSRRGQDRTNSVLNLEAERVTIAETLKQAGYTTGCVGKWGLGTAEGTGAPWNQGFDFFCGYLDQVNAHRFFPKFLWRNQEQIYFDQALATANGSELYIPGAQNFNTQTDDWNDAVGNVCSHDVVVSEGLQFIEDNADQPFFLYCAWTPPHAYFYNAARVEALTDADGLIYDHTDPEQTLLEELYPGAPFGTDGQGRPRFVPHTYATMVSAADRDTGRIIDKLFDPNEDGDSSDSIADNTLVIFCSDNGEDEPTFLTAQHLKLGFNDLRGMKRDTYEGGIRSPFIAWWPGKVPAGSTSDVIGTFADMLPTFAEVAGLATPPHLTGRSILPALLGGDESTLEPREYHYWEFPGFRSVRKGDWKLVRTRNDINPPNYELFNLASDPLESNDLSGSESEILNRLIPLIEGTHEVPVDRYYRDFEEFFVQSGFSDNSGFKIRELDGSGASNGYSLTSTNVGYGFNYLPFETGLSQAVTFDLVMQFPSGGAGSFLLGASDTRAEALALRIDSDNQLLEVLSQGNAIASGQFQAADFAGNRAELTLAFAPTTGVGEVQLGDFSLSFSAGTSFNPLQFWGYEVENTTMETSRPRWKLGSFAGAAIDLKQQGGSLFGSYQLPLSVGETVVPQYSFNLETWYDHPPGLRVAQSSGSQGEVFGFWALPDDNFLRQNSERLFLRYRSGK</sequence>
<accession>A0A918WJI9</accession>
<comment type="similarity">
    <text evidence="1">Belongs to the sulfatase family.</text>
</comment>
<evidence type="ECO:0000256" key="2">
    <source>
        <dbReference type="ARBA" id="ARBA00022801"/>
    </source>
</evidence>
<evidence type="ECO:0000313" key="7">
    <source>
        <dbReference type="Proteomes" id="UP000644507"/>
    </source>
</evidence>
<feature type="compositionally biased region" description="Polar residues" evidence="3">
    <location>
        <begin position="538"/>
        <end position="549"/>
    </location>
</feature>
<reference evidence="6" key="1">
    <citation type="journal article" date="2014" name="Int. J. Syst. Evol. Microbiol.">
        <title>Complete genome sequence of Corynebacterium casei LMG S-19264T (=DSM 44701T), isolated from a smear-ripened cheese.</title>
        <authorList>
            <consortium name="US DOE Joint Genome Institute (JGI-PGF)"/>
            <person name="Walter F."/>
            <person name="Albersmeier A."/>
            <person name="Kalinowski J."/>
            <person name="Ruckert C."/>
        </authorList>
    </citation>
    <scope>NUCLEOTIDE SEQUENCE</scope>
    <source>
        <strain evidence="6">KCTC 12988</strain>
    </source>
</reference>